<dbReference type="PANTHER" id="PTHR43333:SF1">
    <property type="entry name" value="D-ISOMER SPECIFIC 2-HYDROXYACID DEHYDROGENASE NAD-BINDING DOMAIN-CONTAINING PROTEIN"/>
    <property type="match status" value="1"/>
</dbReference>
<accession>A0A845BLH3</accession>
<evidence type="ECO:0000256" key="2">
    <source>
        <dbReference type="ARBA" id="ARBA00023027"/>
    </source>
</evidence>
<dbReference type="GO" id="GO:0051287">
    <property type="term" value="F:NAD binding"/>
    <property type="evidence" value="ECO:0007669"/>
    <property type="project" value="InterPro"/>
</dbReference>
<feature type="domain" description="D-isomer specific 2-hydroxyacid dehydrogenase NAD-binding" evidence="3">
    <location>
        <begin position="111"/>
        <end position="281"/>
    </location>
</feature>
<sequence length="316" mass="34558">MHLRPPATGKEPAVITVYHPEHPHSYIATLSRLLPGHTVSDQSEPCTRYAVVWNPPEGFFSRLSGLQGIFALGAGVDRLLGRHDLAADIPIYRLTDAGMAEQMIEYARYGVLHWQRSFDFYRTQQQVQQWQVQPDRRKADTRISVLGLGEMGGRVAAALAGDGYCVSGYSRKMRTLAGINCVHGEDQLNALLTQTDVLINLLPSTALTRGLLNAERLALLPAGSALIHAGRGDQLDENALLAALDSGVLRFALLDVFALEPLAAGHPLWRHPRTIITPHSAAQTLIGEAAAQIARRIQALEQGQEVTGKVERSRAY</sequence>
<evidence type="ECO:0000256" key="1">
    <source>
        <dbReference type="ARBA" id="ARBA00023002"/>
    </source>
</evidence>
<dbReference type="AlphaFoldDB" id="A0A845BLH3"/>
<dbReference type="GO" id="GO:0016491">
    <property type="term" value="F:oxidoreductase activity"/>
    <property type="evidence" value="ECO:0007669"/>
    <property type="project" value="UniProtKB-KW"/>
</dbReference>
<keyword evidence="4" id="KW-0670">Pyruvate</keyword>
<dbReference type="RefSeq" id="WP_160795159.1">
    <property type="nucleotide sequence ID" value="NZ_WSSB01000003.1"/>
</dbReference>
<evidence type="ECO:0000313" key="4">
    <source>
        <dbReference type="EMBL" id="MXR36240.1"/>
    </source>
</evidence>
<evidence type="ECO:0000313" key="5">
    <source>
        <dbReference type="Proteomes" id="UP000467214"/>
    </source>
</evidence>
<evidence type="ECO:0000259" key="3">
    <source>
        <dbReference type="Pfam" id="PF02826"/>
    </source>
</evidence>
<keyword evidence="5" id="KW-1185">Reference proteome</keyword>
<keyword evidence="1" id="KW-0560">Oxidoreductase</keyword>
<organism evidence="4 5">
    <name type="scientific">Craterilacuibacter sinensis</name>
    <dbReference type="NCBI Taxonomy" id="2686017"/>
    <lineage>
        <taxon>Bacteria</taxon>
        <taxon>Pseudomonadati</taxon>
        <taxon>Pseudomonadota</taxon>
        <taxon>Betaproteobacteria</taxon>
        <taxon>Neisseriales</taxon>
        <taxon>Neisseriaceae</taxon>
        <taxon>Craterilacuibacter</taxon>
    </lineage>
</organism>
<gene>
    <name evidence="4" type="ORF">GQF02_04535</name>
</gene>
<dbReference type="PANTHER" id="PTHR43333">
    <property type="entry name" value="2-HACID_DH_C DOMAIN-CONTAINING PROTEIN"/>
    <property type="match status" value="1"/>
</dbReference>
<dbReference type="InterPro" id="IPR006140">
    <property type="entry name" value="D-isomer_DH_NAD-bd"/>
</dbReference>
<dbReference type="Pfam" id="PF02826">
    <property type="entry name" value="2-Hacid_dh_C"/>
    <property type="match status" value="1"/>
</dbReference>
<name>A0A845BLH3_9NEIS</name>
<keyword evidence="2" id="KW-0520">NAD</keyword>
<dbReference type="Gene3D" id="3.40.50.720">
    <property type="entry name" value="NAD(P)-binding Rossmann-like Domain"/>
    <property type="match status" value="2"/>
</dbReference>
<reference evidence="4 5" key="1">
    <citation type="submission" date="2019-12" db="EMBL/GenBank/DDBJ databases">
        <title>Neisseriaceae gen. nov. sp. Genome sequencing and assembly.</title>
        <authorList>
            <person name="Liu Z."/>
            <person name="Li A."/>
        </authorList>
    </citation>
    <scope>NUCLEOTIDE SEQUENCE [LARGE SCALE GENOMIC DNA]</scope>
    <source>
        <strain evidence="4 5">B2N2-7</strain>
    </source>
</reference>
<comment type="caution">
    <text evidence="4">The sequence shown here is derived from an EMBL/GenBank/DDBJ whole genome shotgun (WGS) entry which is preliminary data.</text>
</comment>
<protein>
    <submittedName>
        <fullName evidence="4">Glyoxylate/hydroxypyruvate reductase A</fullName>
    </submittedName>
</protein>
<proteinExistence type="predicted"/>
<dbReference type="InterPro" id="IPR036291">
    <property type="entry name" value="NAD(P)-bd_dom_sf"/>
</dbReference>
<dbReference type="EMBL" id="WSSB01000003">
    <property type="protein sequence ID" value="MXR36240.1"/>
    <property type="molecule type" value="Genomic_DNA"/>
</dbReference>
<dbReference type="CDD" id="cd12164">
    <property type="entry name" value="GDH_like_2"/>
    <property type="match status" value="1"/>
</dbReference>
<dbReference type="SUPFAM" id="SSF51735">
    <property type="entry name" value="NAD(P)-binding Rossmann-fold domains"/>
    <property type="match status" value="1"/>
</dbReference>
<dbReference type="Proteomes" id="UP000467214">
    <property type="component" value="Unassembled WGS sequence"/>
</dbReference>